<accession>A0AAW0V1F0</accession>
<feature type="compositionally biased region" description="Basic residues" evidence="1">
    <location>
        <begin position="176"/>
        <end position="185"/>
    </location>
</feature>
<evidence type="ECO:0000256" key="1">
    <source>
        <dbReference type="SAM" id="MobiDB-lite"/>
    </source>
</evidence>
<proteinExistence type="predicted"/>
<dbReference type="EMBL" id="JARAKH010000003">
    <property type="protein sequence ID" value="KAK8405804.1"/>
    <property type="molecule type" value="Genomic_DNA"/>
</dbReference>
<dbReference type="Proteomes" id="UP001487740">
    <property type="component" value="Unassembled WGS sequence"/>
</dbReference>
<comment type="caution">
    <text evidence="2">The sequence shown here is derived from an EMBL/GenBank/DDBJ whole genome shotgun (WGS) entry which is preliminary data.</text>
</comment>
<reference evidence="2 3" key="1">
    <citation type="submission" date="2023-03" db="EMBL/GenBank/DDBJ databases">
        <title>High-quality genome of Scylla paramamosain provides insights in environmental adaptation.</title>
        <authorList>
            <person name="Zhang L."/>
        </authorList>
    </citation>
    <scope>NUCLEOTIDE SEQUENCE [LARGE SCALE GENOMIC DNA]</scope>
    <source>
        <strain evidence="2">LZ_2023a</strain>
        <tissue evidence="2">Muscle</tissue>
    </source>
</reference>
<keyword evidence="3" id="KW-1185">Reference proteome</keyword>
<dbReference type="AlphaFoldDB" id="A0AAW0V1F0"/>
<organism evidence="2 3">
    <name type="scientific">Scylla paramamosain</name>
    <name type="common">Mud crab</name>
    <dbReference type="NCBI Taxonomy" id="85552"/>
    <lineage>
        <taxon>Eukaryota</taxon>
        <taxon>Metazoa</taxon>
        <taxon>Ecdysozoa</taxon>
        <taxon>Arthropoda</taxon>
        <taxon>Crustacea</taxon>
        <taxon>Multicrustacea</taxon>
        <taxon>Malacostraca</taxon>
        <taxon>Eumalacostraca</taxon>
        <taxon>Eucarida</taxon>
        <taxon>Decapoda</taxon>
        <taxon>Pleocyemata</taxon>
        <taxon>Brachyura</taxon>
        <taxon>Eubrachyura</taxon>
        <taxon>Portunoidea</taxon>
        <taxon>Portunidae</taxon>
        <taxon>Portuninae</taxon>
        <taxon>Scylla</taxon>
    </lineage>
</organism>
<evidence type="ECO:0000313" key="3">
    <source>
        <dbReference type="Proteomes" id="UP001487740"/>
    </source>
</evidence>
<evidence type="ECO:0000313" key="2">
    <source>
        <dbReference type="EMBL" id="KAK8405804.1"/>
    </source>
</evidence>
<sequence length="202" mass="22579">MHMRPLALCLRKGMWAAFTVTRRVQGEEHGVGWVEAAQSGKSNNQVRKPTSPRGYFSHAEIYEKLLSLEIVEVCLCVLRARANTPRLRDTSTQILCPSTAAVPRLTHLTTMPPKQCLSSSPTYPPMNEYATRGTSPWPPCSSGLIPGVNRSPLSHRSSPSSTPHSTWCATANTRTYPRKLERRKCKLQEDWKTQQHPGGSDR</sequence>
<protein>
    <submittedName>
        <fullName evidence="2">Uncharacterized protein</fullName>
    </submittedName>
</protein>
<name>A0AAW0V1F0_SCYPA</name>
<gene>
    <name evidence="2" type="ORF">O3P69_001943</name>
</gene>
<feature type="region of interest" description="Disordered" evidence="1">
    <location>
        <begin position="148"/>
        <end position="202"/>
    </location>
</feature>
<feature type="compositionally biased region" description="Basic and acidic residues" evidence="1">
    <location>
        <begin position="186"/>
        <end position="202"/>
    </location>
</feature>
<feature type="compositionally biased region" description="Low complexity" evidence="1">
    <location>
        <begin position="150"/>
        <end position="166"/>
    </location>
</feature>